<dbReference type="GO" id="GO:0006281">
    <property type="term" value="P:DNA repair"/>
    <property type="evidence" value="ECO:0007669"/>
    <property type="project" value="InterPro"/>
</dbReference>
<feature type="region of interest" description="Disordered" evidence="1">
    <location>
        <begin position="240"/>
        <end position="330"/>
    </location>
</feature>
<dbReference type="EMBL" id="UOGL01000592">
    <property type="protein sequence ID" value="VAX41844.1"/>
    <property type="molecule type" value="Genomic_DNA"/>
</dbReference>
<gene>
    <name evidence="2" type="ORF">MNBD_PLANCTO02-2394</name>
</gene>
<proteinExistence type="predicted"/>
<feature type="compositionally biased region" description="Basic residues" evidence="1">
    <location>
        <begin position="241"/>
        <end position="330"/>
    </location>
</feature>
<dbReference type="InterPro" id="IPR011257">
    <property type="entry name" value="DNA_glycosylase"/>
</dbReference>
<dbReference type="SUPFAM" id="SSF48150">
    <property type="entry name" value="DNA-glycosylase"/>
    <property type="match status" value="1"/>
</dbReference>
<dbReference type="AlphaFoldDB" id="A0A3B1DZ77"/>
<evidence type="ECO:0000256" key="1">
    <source>
        <dbReference type="SAM" id="MobiDB-lite"/>
    </source>
</evidence>
<protein>
    <submittedName>
        <fullName evidence="2">Uncharacterized protein</fullName>
    </submittedName>
</protein>
<accession>A0A3B1DZ77</accession>
<reference evidence="2" key="1">
    <citation type="submission" date="2018-06" db="EMBL/GenBank/DDBJ databases">
        <authorList>
            <person name="Zhirakovskaya E."/>
        </authorList>
    </citation>
    <scope>NUCLEOTIDE SEQUENCE</scope>
</reference>
<organism evidence="2">
    <name type="scientific">hydrothermal vent metagenome</name>
    <dbReference type="NCBI Taxonomy" id="652676"/>
    <lineage>
        <taxon>unclassified sequences</taxon>
        <taxon>metagenomes</taxon>
        <taxon>ecological metagenomes</taxon>
    </lineage>
</organism>
<name>A0A3B1DZ77_9ZZZZ</name>
<sequence>MATAQKTKAADKQNLSKKLVGTLKKYYKGAPRKTDLSVLETILYGVCLENTSYEDADAAFKRLKKSFCDFNEMRVSSISELTDLFDGLPHAEKRALQVRGVLQYIFEKSFDFDFESLRRKTLEQGARQLGRVKDLSSFVRLFTLQNILGGHIIPLDSMSKNISVWFGFLEHELSLEEASEGIKSIVKKAEVPLYCYFLRCLATDARFVKQFSEDHFKKEKKEIDLDIVLDRLTKLLSKSTTTRKKTTTPKTKKNVTKKVITKKPAAKKSSPARKKTHGKKTVKKKTVKKTVKKKVTSQKPKRKKPSTKKKTVKKPIIKKKKSAPKKKSSR</sequence>
<evidence type="ECO:0000313" key="2">
    <source>
        <dbReference type="EMBL" id="VAX41844.1"/>
    </source>
</evidence>
<dbReference type="Gene3D" id="1.10.340.30">
    <property type="entry name" value="Hypothetical protein, domain 2"/>
    <property type="match status" value="1"/>
</dbReference>
<dbReference type="GO" id="GO:0003824">
    <property type="term" value="F:catalytic activity"/>
    <property type="evidence" value="ECO:0007669"/>
    <property type="project" value="InterPro"/>
</dbReference>